<comment type="subcellular location">
    <subcellularLocation>
        <location evidence="1">Membrane</location>
        <topology evidence="1">Multi-pass membrane protein</topology>
    </subcellularLocation>
</comment>
<feature type="chain" id="PRO_5043396356" description="Chloride channel CLIC-like protein 1" evidence="9">
    <location>
        <begin position="24"/>
        <end position="475"/>
    </location>
</feature>
<feature type="transmembrane region" description="Helical" evidence="8">
    <location>
        <begin position="326"/>
        <end position="347"/>
    </location>
</feature>
<evidence type="ECO:0000256" key="9">
    <source>
        <dbReference type="SAM" id="SignalP"/>
    </source>
</evidence>
<dbReference type="AlphaFoldDB" id="A0AAW1A163"/>
<evidence type="ECO:0000256" key="7">
    <source>
        <dbReference type="SAM" id="MobiDB-lite"/>
    </source>
</evidence>
<keyword evidence="11" id="KW-1185">Reference proteome</keyword>
<keyword evidence="9" id="KW-0732">Signal</keyword>
<keyword evidence="5 8" id="KW-1133">Transmembrane helix</keyword>
<evidence type="ECO:0000256" key="8">
    <source>
        <dbReference type="SAM" id="Phobius"/>
    </source>
</evidence>
<evidence type="ECO:0000256" key="2">
    <source>
        <dbReference type="ARBA" id="ARBA00005944"/>
    </source>
</evidence>
<evidence type="ECO:0000256" key="5">
    <source>
        <dbReference type="ARBA" id="ARBA00022989"/>
    </source>
</evidence>
<dbReference type="PANTHER" id="PTHR34093">
    <property type="entry name" value="CHLORIDE CHANNEL CLIC-LIKE PROTEIN 1"/>
    <property type="match status" value="1"/>
</dbReference>
<organism evidence="10 11">
    <name type="scientific">Tetragonisca angustula</name>
    <dbReference type="NCBI Taxonomy" id="166442"/>
    <lineage>
        <taxon>Eukaryota</taxon>
        <taxon>Metazoa</taxon>
        <taxon>Ecdysozoa</taxon>
        <taxon>Arthropoda</taxon>
        <taxon>Hexapoda</taxon>
        <taxon>Insecta</taxon>
        <taxon>Pterygota</taxon>
        <taxon>Neoptera</taxon>
        <taxon>Endopterygota</taxon>
        <taxon>Hymenoptera</taxon>
        <taxon>Apocrita</taxon>
        <taxon>Aculeata</taxon>
        <taxon>Apoidea</taxon>
        <taxon>Anthophila</taxon>
        <taxon>Apidae</taxon>
        <taxon>Tetragonisca</taxon>
    </lineage>
</organism>
<dbReference type="PANTHER" id="PTHR34093:SF1">
    <property type="entry name" value="CHLORIDE CHANNEL CLIC-LIKE PROTEIN 1"/>
    <property type="match status" value="1"/>
</dbReference>
<comment type="similarity">
    <text evidence="2">Belongs to the chloride channel MCLC family.</text>
</comment>
<comment type="caution">
    <text evidence="10">The sequence shown here is derived from an EMBL/GenBank/DDBJ whole genome shotgun (WGS) entry which is preliminary data.</text>
</comment>
<dbReference type="Pfam" id="PF05934">
    <property type="entry name" value="MCLC"/>
    <property type="match status" value="1"/>
</dbReference>
<protein>
    <recommendedName>
        <fullName evidence="3">Chloride channel CLIC-like protein 1</fullName>
    </recommendedName>
</protein>
<feature type="transmembrane region" description="Helical" evidence="8">
    <location>
        <begin position="207"/>
        <end position="225"/>
    </location>
</feature>
<keyword evidence="4 8" id="KW-0812">Transmembrane</keyword>
<feature type="signal peptide" evidence="9">
    <location>
        <begin position="1"/>
        <end position="23"/>
    </location>
</feature>
<sequence length="475" mass="54867">MRLANEFTFILSYMFAIILVVHCEHENFFEDTRDSEELVDPHSFFYDKYSKSVTKDIKMDIIQSNEVKNELSPYKPVDDHCNHEATVIFYKRLINLLLSNIRIEDENEVLIKGSIEIEVSHSQIEILKNFHIEKTSLREIDEILSNIIQQPHYNYMFGIIYTCDMLHRGFQTVLKTVQEHPDGTIIIFAMLMVCLTFKMLRRGQRLPIFYIIQIILVLSFFMTWWQLMKEAEIKSIAAQMKFSEVPISCQPDKMSLWQKFVSFFSNDDCEKYYETIMSNPKLKITPAFALSHFITTVILHPVSHMGTVISDFINNATDNLPWTYGWIIKCMLFLSVGFVIIMIPFFLSGASFNLGLGPLLRFGISHEGKNEKGNTLRSLENREPVQVILQVAHGTDVQQIQDMSKVKQSITPPVLKDYCEEETIAIDNIQKSYDDLSCGDTIKTNKLTSDHDEKLNKSKKLDATTMENKDGRGDG</sequence>
<dbReference type="GO" id="GO:0005254">
    <property type="term" value="F:chloride channel activity"/>
    <property type="evidence" value="ECO:0007669"/>
    <property type="project" value="TreeGrafter"/>
</dbReference>
<keyword evidence="6 8" id="KW-0472">Membrane</keyword>
<evidence type="ECO:0000256" key="6">
    <source>
        <dbReference type="ARBA" id="ARBA00023136"/>
    </source>
</evidence>
<evidence type="ECO:0000256" key="4">
    <source>
        <dbReference type="ARBA" id="ARBA00022692"/>
    </source>
</evidence>
<dbReference type="InterPro" id="IPR009231">
    <property type="entry name" value="Chloride_chnl_CLIC-like"/>
</dbReference>
<accession>A0AAW1A163</accession>
<dbReference type="EMBL" id="JAWNGG020000078">
    <property type="protein sequence ID" value="KAK9303466.1"/>
    <property type="molecule type" value="Genomic_DNA"/>
</dbReference>
<gene>
    <name evidence="10" type="ORF">QLX08_004868</name>
</gene>
<dbReference type="GO" id="GO:0016020">
    <property type="term" value="C:membrane"/>
    <property type="evidence" value="ECO:0007669"/>
    <property type="project" value="UniProtKB-SubCell"/>
</dbReference>
<proteinExistence type="inferred from homology"/>
<evidence type="ECO:0000313" key="11">
    <source>
        <dbReference type="Proteomes" id="UP001432146"/>
    </source>
</evidence>
<evidence type="ECO:0000256" key="3">
    <source>
        <dbReference type="ARBA" id="ARBA00015571"/>
    </source>
</evidence>
<evidence type="ECO:0000313" key="10">
    <source>
        <dbReference type="EMBL" id="KAK9303466.1"/>
    </source>
</evidence>
<evidence type="ECO:0000256" key="1">
    <source>
        <dbReference type="ARBA" id="ARBA00004141"/>
    </source>
</evidence>
<name>A0AAW1A163_9HYME</name>
<dbReference type="GO" id="GO:0005783">
    <property type="term" value="C:endoplasmic reticulum"/>
    <property type="evidence" value="ECO:0007669"/>
    <property type="project" value="TreeGrafter"/>
</dbReference>
<dbReference type="Proteomes" id="UP001432146">
    <property type="component" value="Unassembled WGS sequence"/>
</dbReference>
<feature type="region of interest" description="Disordered" evidence="7">
    <location>
        <begin position="452"/>
        <end position="475"/>
    </location>
</feature>
<reference evidence="10 11" key="1">
    <citation type="submission" date="2024-05" db="EMBL/GenBank/DDBJ databases">
        <title>The nuclear and mitochondrial genome assemblies of Tetragonisca angustula (Apidae: Meliponini), a tiny yet remarkable pollinator in the Neotropics.</title>
        <authorList>
            <person name="Ferrari R."/>
            <person name="Ricardo P.C."/>
            <person name="Dias F.C."/>
            <person name="Araujo N.S."/>
            <person name="Soares D.O."/>
            <person name="Zhou Q.-S."/>
            <person name="Zhu C.-D."/>
            <person name="Coutinho L."/>
            <person name="Airas M.C."/>
            <person name="Batista T.M."/>
        </authorList>
    </citation>
    <scope>NUCLEOTIDE SEQUENCE [LARGE SCALE GENOMIC DNA]</scope>
    <source>
        <strain evidence="10">ASF017062</strain>
        <tissue evidence="10">Abdomen</tissue>
    </source>
</reference>